<keyword evidence="4" id="KW-0963">Cytoplasm</keyword>
<dbReference type="InterPro" id="IPR043160">
    <property type="entry name" value="Dynein_C_barrel"/>
</dbReference>
<dbReference type="Pfam" id="PF17857">
    <property type="entry name" value="AAA_lid_1"/>
    <property type="match status" value="1"/>
</dbReference>
<evidence type="ECO:0000256" key="11">
    <source>
        <dbReference type="ARBA" id="ARBA00023054"/>
    </source>
</evidence>
<evidence type="ECO:0000256" key="2">
    <source>
        <dbReference type="ARBA" id="ARBA00004430"/>
    </source>
</evidence>
<keyword evidence="8" id="KW-0067">ATP-binding</keyword>
<dbReference type="FunFam" id="1.10.8.720:FF:000001">
    <property type="entry name" value="dynein heavy chain 7, axonemal"/>
    <property type="match status" value="1"/>
</dbReference>
<dbReference type="InterPro" id="IPR043157">
    <property type="entry name" value="Dynein_AAA1S"/>
</dbReference>
<evidence type="ECO:0000256" key="7">
    <source>
        <dbReference type="ARBA" id="ARBA00022741"/>
    </source>
</evidence>
<dbReference type="InterPro" id="IPR041658">
    <property type="entry name" value="AAA_lid_11"/>
</dbReference>
<evidence type="ECO:0000256" key="4">
    <source>
        <dbReference type="ARBA" id="ARBA00022490"/>
    </source>
</evidence>
<feature type="coiled-coil region" evidence="16">
    <location>
        <begin position="3222"/>
        <end position="3253"/>
    </location>
</feature>
<dbReference type="FunFam" id="3.40.50.300:FF:000223">
    <property type="entry name" value="Dynein heavy chain 3, axonemal"/>
    <property type="match status" value="1"/>
</dbReference>
<dbReference type="Gene3D" id="1.10.8.710">
    <property type="match status" value="1"/>
</dbReference>
<dbReference type="FunFam" id="1.10.287.2620:FF:000001">
    <property type="entry name" value="Cytoplasmic dynein heavy chain 1"/>
    <property type="match status" value="1"/>
</dbReference>
<evidence type="ECO:0000259" key="18">
    <source>
        <dbReference type="SMART" id="SM00382"/>
    </source>
</evidence>
<dbReference type="InterPro" id="IPR026983">
    <property type="entry name" value="DHC"/>
</dbReference>
<dbReference type="SMART" id="SM00382">
    <property type="entry name" value="AAA"/>
    <property type="match status" value="2"/>
</dbReference>
<dbReference type="InterPro" id="IPR003593">
    <property type="entry name" value="AAA+_ATPase"/>
</dbReference>
<dbReference type="InterPro" id="IPR013602">
    <property type="entry name" value="Dynein_heavy_linker"/>
</dbReference>
<keyword evidence="9" id="KW-0282">Flagellum</keyword>
<dbReference type="InterPro" id="IPR004273">
    <property type="entry name" value="Dynein_heavy_D6_P-loop"/>
</dbReference>
<dbReference type="InterPro" id="IPR041589">
    <property type="entry name" value="DNAH3_AAA_lid_1"/>
</dbReference>
<dbReference type="FunFam" id="1.20.58.1120:FF:000001">
    <property type="entry name" value="dynein heavy chain 2, axonemal"/>
    <property type="match status" value="1"/>
</dbReference>
<dbReference type="FunFam" id="1.10.8.1220:FF:000001">
    <property type="entry name" value="Dynein axonemal heavy chain 5"/>
    <property type="match status" value="1"/>
</dbReference>
<dbReference type="GO" id="GO:0008569">
    <property type="term" value="F:minus-end-directed microtubule motor activity"/>
    <property type="evidence" value="ECO:0007669"/>
    <property type="project" value="InterPro"/>
</dbReference>
<comment type="similarity">
    <text evidence="3">Belongs to the dynein heavy chain family.</text>
</comment>
<keyword evidence="7" id="KW-0547">Nucleotide-binding</keyword>
<dbReference type="InterPro" id="IPR041228">
    <property type="entry name" value="Dynein_C"/>
</dbReference>
<dbReference type="FunFam" id="1.20.920.30:FF:000005">
    <property type="entry name" value="Dynein, axonemal, heavy chain 2"/>
    <property type="match status" value="1"/>
</dbReference>
<feature type="region of interest" description="Disordered" evidence="17">
    <location>
        <begin position="2025"/>
        <end position="2044"/>
    </location>
</feature>
<dbReference type="Pfam" id="PF08393">
    <property type="entry name" value="DHC_N2"/>
    <property type="match status" value="1"/>
</dbReference>
<dbReference type="Gene3D" id="6.10.140.1060">
    <property type="match status" value="1"/>
</dbReference>
<dbReference type="Gene3D" id="3.20.180.20">
    <property type="entry name" value="Dynein heavy chain, N-terminal domain 2"/>
    <property type="match status" value="1"/>
</dbReference>
<dbReference type="InterPro" id="IPR042228">
    <property type="entry name" value="Dynein_linker_3"/>
</dbReference>
<keyword evidence="10" id="KW-0243">Dynein</keyword>
<dbReference type="FunFam" id="1.20.1270.280:FF:000001">
    <property type="entry name" value="dynein heavy chain 7, axonemal"/>
    <property type="match status" value="1"/>
</dbReference>
<reference evidence="20" key="1">
    <citation type="submission" date="2016-11" db="UniProtKB">
        <authorList>
            <consortium name="WormBaseParasite"/>
        </authorList>
    </citation>
    <scope>IDENTIFICATION</scope>
</reference>
<accession>A0A1I8HE72</accession>
<dbReference type="GO" id="GO:0005930">
    <property type="term" value="C:axoneme"/>
    <property type="evidence" value="ECO:0007669"/>
    <property type="project" value="UniProtKB-SubCell"/>
</dbReference>
<dbReference type="GO" id="GO:0045505">
    <property type="term" value="F:dynein intermediate chain binding"/>
    <property type="evidence" value="ECO:0007669"/>
    <property type="project" value="InterPro"/>
</dbReference>
<evidence type="ECO:0000256" key="10">
    <source>
        <dbReference type="ARBA" id="ARBA00023017"/>
    </source>
</evidence>
<dbReference type="Gene3D" id="1.10.8.1220">
    <property type="match status" value="1"/>
</dbReference>
<dbReference type="GO" id="GO:0051959">
    <property type="term" value="F:dynein light intermediate chain binding"/>
    <property type="evidence" value="ECO:0007669"/>
    <property type="project" value="InterPro"/>
</dbReference>
<evidence type="ECO:0000256" key="15">
    <source>
        <dbReference type="ARBA" id="ARBA00023273"/>
    </source>
</evidence>
<evidence type="ECO:0000256" key="6">
    <source>
        <dbReference type="ARBA" id="ARBA00022737"/>
    </source>
</evidence>
<dbReference type="FunFam" id="1.20.920.20:FF:000006">
    <property type="entry name" value="Dynein, axonemal, heavy chain 6"/>
    <property type="match status" value="1"/>
</dbReference>
<dbReference type="FunFam" id="1.10.8.710:FF:000004">
    <property type="entry name" value="Dynein axonemal heavy chain 6"/>
    <property type="match status" value="1"/>
</dbReference>
<dbReference type="WBParaSite" id="maker-uti_cns_0005519-snap-gene-0.4-mRNA-1">
    <property type="protein sequence ID" value="maker-uti_cns_0005519-snap-gene-0.4-mRNA-1"/>
    <property type="gene ID" value="maker-uti_cns_0005519-snap-gene-0.4"/>
</dbReference>
<feature type="domain" description="AAA+ ATPase" evidence="18">
    <location>
        <begin position="2091"/>
        <end position="2238"/>
    </location>
</feature>
<dbReference type="FunFam" id="3.40.50.300:FF:001328">
    <property type="entry name" value="Dynein heavy chain 6, axonemal"/>
    <property type="match status" value="1"/>
</dbReference>
<dbReference type="GO" id="GO:0030286">
    <property type="term" value="C:dynein complex"/>
    <property type="evidence" value="ECO:0007669"/>
    <property type="project" value="UniProtKB-KW"/>
</dbReference>
<evidence type="ECO:0000256" key="1">
    <source>
        <dbReference type="ARBA" id="ARBA00004230"/>
    </source>
</evidence>
<dbReference type="FunFam" id="1.10.472.130:FF:000006">
    <property type="entry name" value="Dynein axonemal heavy chain 1"/>
    <property type="match status" value="1"/>
</dbReference>
<evidence type="ECO:0000256" key="8">
    <source>
        <dbReference type="ARBA" id="ARBA00022840"/>
    </source>
</evidence>
<dbReference type="FunFam" id="3.40.50.300:FF:000044">
    <property type="entry name" value="Dynein heavy chain 5, axonemal"/>
    <property type="match status" value="1"/>
</dbReference>
<organism evidence="19 20">
    <name type="scientific">Macrostomum lignano</name>
    <dbReference type="NCBI Taxonomy" id="282301"/>
    <lineage>
        <taxon>Eukaryota</taxon>
        <taxon>Metazoa</taxon>
        <taxon>Spiralia</taxon>
        <taxon>Lophotrochozoa</taxon>
        <taxon>Platyhelminthes</taxon>
        <taxon>Rhabditophora</taxon>
        <taxon>Macrostomorpha</taxon>
        <taxon>Macrostomida</taxon>
        <taxon>Macrostomidae</taxon>
        <taxon>Macrostomum</taxon>
    </lineage>
</organism>
<dbReference type="Gene3D" id="1.20.920.30">
    <property type="match status" value="1"/>
</dbReference>
<dbReference type="PANTHER" id="PTHR22878:SF73">
    <property type="entry name" value="DYNEIN AXONEMAL HEAVY CHAIN 1"/>
    <property type="match status" value="1"/>
</dbReference>
<dbReference type="FunFam" id="3.20.180.20:FF:000003">
    <property type="entry name" value="Dynein heavy chain 12, axonemal"/>
    <property type="match status" value="1"/>
</dbReference>
<evidence type="ECO:0000313" key="20">
    <source>
        <dbReference type="WBParaSite" id="maker-uti_cns_0005519-snap-gene-0.4-mRNA-1"/>
    </source>
</evidence>
<feature type="coiled-coil region" evidence="16">
    <location>
        <begin position="708"/>
        <end position="735"/>
    </location>
</feature>
<keyword evidence="5" id="KW-0493">Microtubule</keyword>
<dbReference type="Pfam" id="PF17852">
    <property type="entry name" value="Dynein_AAA_lid"/>
    <property type="match status" value="1"/>
</dbReference>
<dbReference type="Gene3D" id="1.10.8.720">
    <property type="entry name" value="Region D6 of dynein motor"/>
    <property type="match status" value="1"/>
</dbReference>
<evidence type="ECO:0000256" key="5">
    <source>
        <dbReference type="ARBA" id="ARBA00022701"/>
    </source>
</evidence>
<keyword evidence="13" id="KW-0505">Motor protein</keyword>
<dbReference type="FunFam" id="3.40.50.300:FF:002141">
    <property type="entry name" value="Dynein heavy chain"/>
    <property type="match status" value="1"/>
</dbReference>
<dbReference type="Pfam" id="PF12777">
    <property type="entry name" value="MT"/>
    <property type="match status" value="1"/>
</dbReference>
<evidence type="ECO:0000313" key="19">
    <source>
        <dbReference type="Proteomes" id="UP000095280"/>
    </source>
</evidence>
<dbReference type="InterPro" id="IPR042222">
    <property type="entry name" value="Dynein_2_N"/>
</dbReference>
<dbReference type="Gene3D" id="1.10.472.130">
    <property type="match status" value="1"/>
</dbReference>
<evidence type="ECO:0000256" key="13">
    <source>
        <dbReference type="ARBA" id="ARBA00023175"/>
    </source>
</evidence>
<evidence type="ECO:0000256" key="3">
    <source>
        <dbReference type="ARBA" id="ARBA00008887"/>
    </source>
</evidence>
<dbReference type="Pfam" id="PF12774">
    <property type="entry name" value="AAA_6"/>
    <property type="match status" value="1"/>
</dbReference>
<feature type="domain" description="AAA+ ATPase" evidence="18">
    <location>
        <begin position="1463"/>
        <end position="1602"/>
    </location>
</feature>
<dbReference type="InterPro" id="IPR035706">
    <property type="entry name" value="AAA_9"/>
</dbReference>
<dbReference type="InterPro" id="IPR041466">
    <property type="entry name" value="Dynein_AAA5_ext"/>
</dbReference>
<dbReference type="Gene3D" id="1.20.140.100">
    <property type="entry name" value="Dynein heavy chain, N-terminal domain 2"/>
    <property type="match status" value="1"/>
</dbReference>
<dbReference type="Gene3D" id="3.40.50.300">
    <property type="entry name" value="P-loop containing nucleotide triphosphate hydrolases"/>
    <property type="match status" value="5"/>
</dbReference>
<keyword evidence="11 16" id="KW-0175">Coiled coil</keyword>
<dbReference type="Pfam" id="PF12775">
    <property type="entry name" value="AAA_7"/>
    <property type="match status" value="1"/>
</dbReference>
<dbReference type="Pfam" id="PF12781">
    <property type="entry name" value="AAA_9"/>
    <property type="match status" value="1"/>
</dbReference>
<dbReference type="GO" id="GO:0003341">
    <property type="term" value="P:cilium movement"/>
    <property type="evidence" value="ECO:0007669"/>
    <property type="project" value="UniProtKB-ARBA"/>
</dbReference>
<dbReference type="Pfam" id="PF18198">
    <property type="entry name" value="AAA_lid_11"/>
    <property type="match status" value="1"/>
</dbReference>
<feature type="coiled-coil region" evidence="16">
    <location>
        <begin position="2916"/>
        <end position="2967"/>
    </location>
</feature>
<dbReference type="Pfam" id="PF12780">
    <property type="entry name" value="AAA_8"/>
    <property type="match status" value="1"/>
</dbReference>
<dbReference type="InterPro" id="IPR024743">
    <property type="entry name" value="Dynein_HC_stalk"/>
</dbReference>
<dbReference type="Gene3D" id="1.20.920.20">
    <property type="match status" value="1"/>
</dbReference>
<keyword evidence="15" id="KW-0966">Cell projection</keyword>
<dbReference type="PANTHER" id="PTHR22878">
    <property type="entry name" value="DYNEIN HEAVY CHAIN 6, AXONEMAL-LIKE-RELATED"/>
    <property type="match status" value="1"/>
</dbReference>
<dbReference type="GO" id="GO:0005524">
    <property type="term" value="F:ATP binding"/>
    <property type="evidence" value="ECO:0007669"/>
    <property type="project" value="UniProtKB-KW"/>
</dbReference>
<dbReference type="FunFam" id="3.40.50.300:FF:000362">
    <property type="entry name" value="Dynein, axonemal, heavy chain 6"/>
    <property type="match status" value="1"/>
</dbReference>
<proteinExistence type="inferred from homology"/>
<keyword evidence="6" id="KW-0677">Repeat</keyword>
<dbReference type="InterPro" id="IPR024317">
    <property type="entry name" value="Dynein_heavy_chain_D4_dom"/>
</dbReference>
<evidence type="ECO:0000256" key="12">
    <source>
        <dbReference type="ARBA" id="ARBA00023069"/>
    </source>
</evidence>
<dbReference type="InterPro" id="IPR027417">
    <property type="entry name" value="P-loop_NTPase"/>
</dbReference>
<dbReference type="Pfam" id="PF03028">
    <property type="entry name" value="Dynein_heavy"/>
    <property type="match status" value="1"/>
</dbReference>
<dbReference type="Gene3D" id="1.20.1270.280">
    <property type="match status" value="1"/>
</dbReference>
<dbReference type="Gene3D" id="1.10.287.2620">
    <property type="match status" value="1"/>
</dbReference>
<dbReference type="Proteomes" id="UP000095280">
    <property type="component" value="Unplaced"/>
</dbReference>
<evidence type="ECO:0000256" key="16">
    <source>
        <dbReference type="SAM" id="Coils"/>
    </source>
</evidence>
<name>A0A1I8HE72_9PLAT</name>
<protein>
    <submittedName>
        <fullName evidence="20">Dynein heavy chain 1, axonemal</fullName>
    </submittedName>
</protein>
<keyword evidence="19" id="KW-1185">Reference proteome</keyword>
<evidence type="ECO:0000256" key="17">
    <source>
        <dbReference type="SAM" id="MobiDB-lite"/>
    </source>
</evidence>
<dbReference type="FunFam" id="1.20.140.100:FF:000004">
    <property type="entry name" value="Dynein axonemal heavy chain 6"/>
    <property type="match status" value="1"/>
</dbReference>
<dbReference type="GO" id="GO:0005874">
    <property type="term" value="C:microtubule"/>
    <property type="evidence" value="ECO:0007669"/>
    <property type="project" value="UniProtKB-KW"/>
</dbReference>
<evidence type="ECO:0000256" key="9">
    <source>
        <dbReference type="ARBA" id="ARBA00022846"/>
    </source>
</evidence>
<comment type="subcellular location">
    <subcellularLocation>
        <location evidence="1">Cell projection</location>
        <location evidence="1">Cilium</location>
        <location evidence="1">Flagellum</location>
    </subcellularLocation>
    <subcellularLocation>
        <location evidence="2">Cytoplasm</location>
        <location evidence="2">Cytoskeleton</location>
        <location evidence="2">Cilium axoneme</location>
    </subcellularLocation>
</comment>
<keyword evidence="12" id="KW-0969">Cilium</keyword>
<evidence type="ECO:0000256" key="14">
    <source>
        <dbReference type="ARBA" id="ARBA00023212"/>
    </source>
</evidence>
<dbReference type="InterPro" id="IPR035699">
    <property type="entry name" value="AAA_6"/>
</dbReference>
<sequence>MDGPERDPNHMWDLRTADHTPMVDTFEPPENLLEQITEQTDHGPTTKLTELSDFPLKAYEPKVQLPFYTPPGQRPRRVEVERRKRIYQQMDIEQILQEKYKITTDQLVPKQSDEGNRLGDWRSYLALEVFDNTDYDCRLPAEWLAMGMDEGVRKPVPGRALLPSRDDQHDLDIRDPAIVWRWQMVGVLDYDPDSQLWLVMKVNKKGRLVDQDGKPVVNGGYLGNGQFLDLPSMYWIPRIQLYFLAEDPTIFAMRVAEAFAERQRAEAHLRYHLYLDCMPSDGLGEADKNSFNRMIEWAKGTPSLSKAKKLDDKIQSLDKEVNFDFSRSMNKIIFNGTIVHHQDQYSYVTVPQSSEEPVPQRGCVDVPEYNFDEAYSLFAFHSLLTRQESINAIGWVRSECNEVAAKSLFQVPLAKHMRLEEFEQTQQQATQHVALYLRDTFKENLRRHIRTSLRDSGKGWFDLNTDKFYVYQGSKLKKFMEMVKFSMQDSLRYLVQDSLTNFTQMIVDACQACLTLPTNYEWPHDLLVSTLLPKRNPLFLVDLVLDLEGSHYSTNLNQFEATLVSLFDKAITSTQTVPQLEKFILENLKDLQNETLLLESVWPNEPEVERLRMTIREAINKALIPMKVYARLYDRFLPLNNLEITQYIAEYEAKSPTAIQMKEEVEKHLAEKEVMEKIIPSSIIIGPFFVATENVRQNLSKKCKAMANAVLELLAKKLRKQADDACEEFKAISRRLFETPNTIEDLSETREWMKTIPDKLDEHQENIDLAMADYDLIEEFYYNLSQEDFNARYTAMSWPNKIVKQMEQVEKTMEEAEERFRKLQVGDTSTFNDRLDSLTMSVASLSTYTDIGKAHEVANEVRRIAKQLKDAGQDAQKYNNRERLFGMPVTDYSKLAKLNKDFEPYRAMWIAVSDWIRMHESVMADPLHTIDAENVSNQVNEAGRIMHKSVRIFQEFPGVQEVAAKIKSEVEDFKPYIPLIQGLRNPGMRSRHWEQLSAALNMTLVAKKELTFSRCLEMGLQEHIETIAKVAEVAGKEYSIEQALRKMQSDWESVCFEVMAYKDTGTFIVKVGEEVNQQLDDHIVMTQQISFSQFKKPFENEINKWESKLRTSQDVLEEWVNCQRQWLYLEPIFSSDDINRQLPLEGKRYSTMERMWRKIMKNAKENPKVIEICPDNRLLDNLKECNKLLDQVQKGLSEYLETKRKAFPRFYFLSDDELLEILSQTKDPTAVQPHLRKCFENIAKLRFEEDLEITAMFSGEGEMVEFTDTTYPTGNVEDWMLEIENIMKESLRKIIEKSLIDYKKLPRTEWVLKWPGQIVIAGCQTYWTSEVTEALERNDLKGLYPFLLEQLDGLRGLVRGDISRIGRMTLSALIVIEVHARDVVNNMLEEKVSNSNDFEWISQLRYYWVEEEQDNGKTIGHMKLRAVNAQFQYGYEYLGNSSRLVITPLTDRCYLTLTGALHLKFGGAPAGPAGTGKTETTKDLAKAMAIQCVVFNCSDQLDFMAMGKFFKGLASSGAWACFDEFNRIDIEVLSVVAQQIAEIQTAQKQRVDRFDFEGVDLCLKASCAVFITMNPGYAGRTELPDNLKALFRPVAMMVPDYALIAEISLFSFGFGEAKFLAKKIVTTFKLSSEQLSSQDHYDFGMRAVKSVISAAGNLKRQNPDMNEELICLRAIRDVNVPKFLMDDLKLFSGIVSDLFPNIKEEAIDYGNLMTAIKEACRKLMLKDVEGFTHKCIQLFETTVVRHGLMLVGPTGSGKTKCYEVLREAMSSLKGEPSPAGDNFETVHTSVLNPKSITMGQLYGEFDLMTHEWTDGILSTLIRVGAASTDPDKRWYIFDGPVDAVWIENMNTVLDDNKKLCLSSGEIIKLTENMTMMFEVQDLAVASPATVSRCGMVYLEPSLLGLAPFDAIEFVRKGLKEIVPTTNGQLTFSLLKMMDTFFKPFMKSDEEKTLPQEVLDKIGDVLEPWFFFSLVWSVGATCDNDSRKKFDRFLRGRMSNDEGVKYKFPEEGLVYDYFFNDGNFLTPKKDDDEEDEEQAAQKKAKESMRWENWMDSLDEFVIPSDAKFSEIIVPTIDNVRSSRLIEMLLVNRKRVLCVGPTGTGKTLSITDKLNRYMPQEFMIESIVFSAKTSSNQTQDLIDGKLDKRRKGVFGPPLGKQMIFFIDDLNMPALEVYGAQPPIELIRQWADFSGWYDRKAIGDFRRLIDVNFICAMGPPGGGRNPVTARLQRHFNFLAFTEMEDDSMTKIFGTILDFWTGQGSGNLNKFSGQMVKTCIAVYSEIQRVLLPTPAKSHYTFNLRDLSKVFQGILMMDANNVKSLDDLLRLWYHESCRVFQDRLVNDDDRGWFRDLLKQKMQEDFDRTYDEVVSNEPVLYGDFLSGVENRQYIEFTNPEEMVKRVEEHLEDYNQINTAQMQLVLFMDAICHVCRIARIIRQPLGNALLLGMGGSGRQSLTRLAAHMAEFDCFQIELSKNYGVTEWRDDLKKIMMKAGLENQPVVFLFSDTQIKSESFLEDLNNVLNAGDVPNIYAPDELDAIFNAMKPLVQDAGMAATKTNFMAAYTRRVRSNLHTVITMSPIGEIFRARLRQFPALVTCCTIDWFSAWPPEALESVALRSLHDIQELEVTEDTIACLVTMCQAIHSGVTENTERFKAELSRYNYVTPTSYLELLGIFSKLYGMKKSEILTARNRTKMGLDKLLETEQIVSKLQEDLEVLKPQLEESVKEMAVMTAKIQEDQVTANEVKSVVAKEEAAATVKAKQCKAIKDDAQRDLDEALPALEAALASLKNLNRNDIVEVRAMMRPPAGVTMVVEAVCIMMQVKPNKVAGEKLGTKVDSYWEPGKVLLTDPGKFLDSLFTYDKDNIPEAVITKIQPYIDSENFQPAAIAKVSKACTSICQWVRAMHKYHFVAQSVAPKRAALAEAEQELNETMRTLEDARARLKEAEDRIATLQASYDEKIRSKRKLEEEQATCEARLYRADKLIGGLGNEKDRWKETVTRLDFALNNIVGNVLLSAAYIAYLGPFTSDYRNRMCNEWVPFTRQPAPNLTDTLGDPVRVRSWQIYGLPKDNYSTENAVIVQYSRRWPLFIDPQGQANKWVRNLEKDQGVDVIKLSDKDFLRSLENAVRFGKPCLLENVGEELDPALEPILLKQTFKQQGSTVIKLGDAVIPYHEDFKFYITSKLSNPHYTPEVSTKVTVINFTLSPSGLEDQLLAIVVAEERPDLEDAKNQLIVSNAKMKAELKEIEDEILRRLSESKGSPVDDEDLIKTLDASTAKSAEINAKVIVSEQTERDIDETRSKYVPVAVRTQILFFCVADLAKIDPMYQYSLEWFITIFLNGITNADRADNIEKRIHNINEYFTYSLYTNVCRSLFEKHKLLFSFLLASRILQNEDKINLLEWRFLLAGGTHRAKELDNPAPDWVSDRSWNEVLTLGALDTFKDLPDEFAHHLSEFKAIFDSLDPEREPLPGHWDSDLDAFQKLLIVRCLRPDKVTNAMQDFVASFLGQRFIEPQTANLSLVFKDSSATTPLIFVLSQGTDPASDLKKFADEMRFSKKLDSVSLGQGQGPVAESKMRSAMERGKWVFFQNCHLAPSFMPMLERLVEQIDPDKVHRDFRLWLTSMPSPKFPVYILQNGSKMTVEPPRGIKANLLKSYLGISDDMLNSVGEKHSERNYQFKSLLLSLSLFHGVLLERRKYGALGFNIPYEFTDGDLKICQDQLQMFLNEYADIPYKVLKYTAGHINYGGRVTDDWDRRCVMNILGEFYHEQVLDGDFRYSESGTYRQINPESDHAAYLAYVKSLPINDTPEIFGLHDNANITFAQNETFAYSGRPAALQPKTSSGGGKSREEVTESVARAILAKVPNPIPTEPVLKKYPVMYEQSMNTVLIQEVIRFNNLLKVIKQSLNDLLKAIKGLVVMSQSLEDMANSLFDNLVPALWSRKAYPSLKPLASWVEDLVERVDFIKSWIEHGMPAVYWISGFFFPQAFLTGTLQNYARKMVISIDTISFEFDVLKESYQEIKEGPADGCYIRGLFLEGARWDYQLYDCPVYKTLTRAGTLSTTGHSTNFVFAIEIPSDTEQKHWIKRGVALFCALNY</sequence>
<dbReference type="Gene3D" id="3.10.490.20">
    <property type="match status" value="2"/>
</dbReference>
<dbReference type="InterPro" id="IPR042219">
    <property type="entry name" value="AAA_lid_11_sf"/>
</dbReference>
<dbReference type="Gene3D" id="1.20.58.1120">
    <property type="match status" value="1"/>
</dbReference>
<dbReference type="SUPFAM" id="SSF52540">
    <property type="entry name" value="P-loop containing nucleoside triphosphate hydrolases"/>
    <property type="match status" value="4"/>
</dbReference>
<dbReference type="GO" id="GO:0031514">
    <property type="term" value="C:motile cilium"/>
    <property type="evidence" value="ECO:0007669"/>
    <property type="project" value="UniProtKB-SubCell"/>
</dbReference>
<dbReference type="Pfam" id="PF18199">
    <property type="entry name" value="Dynein_C"/>
    <property type="match status" value="2"/>
</dbReference>
<keyword evidence="14" id="KW-0206">Cytoskeleton</keyword>